<dbReference type="Proteomes" id="UP001332931">
    <property type="component" value="Unassembled WGS sequence"/>
</dbReference>
<dbReference type="InterPro" id="IPR010388">
    <property type="entry name" value="Anaerobic_Co-chelatase"/>
</dbReference>
<dbReference type="Gene3D" id="3.40.50.1400">
    <property type="match status" value="2"/>
</dbReference>
<evidence type="ECO:0000313" key="1">
    <source>
        <dbReference type="EMBL" id="MEE6147116.1"/>
    </source>
</evidence>
<name>A0ABU7R923_9ACTN</name>
<comment type="caution">
    <text evidence="1">The sequence shown here is derived from an EMBL/GenBank/DDBJ whole genome shotgun (WGS) entry which is preliminary data.</text>
</comment>
<dbReference type="Pfam" id="PF06180">
    <property type="entry name" value="CbiK"/>
    <property type="match status" value="1"/>
</dbReference>
<reference evidence="1 2" key="1">
    <citation type="submission" date="2024-01" db="EMBL/GenBank/DDBJ databases">
        <title>Description of Olsenella sp. nov., isolated from pig feces.</title>
        <authorList>
            <person name="Chang Y.-H."/>
        </authorList>
    </citation>
    <scope>NUCLEOTIDE SEQUENCE [LARGE SCALE GENOMIC DNA]</scope>
    <source>
        <strain evidence="1 2">YH-ols2223</strain>
    </source>
</reference>
<keyword evidence="2" id="KW-1185">Reference proteome</keyword>
<sequence length="311" mass="31053">MSAWGRMLARAGAVAPSCDAAADGRAGVVVACGGAATGGLVGCYRPLLDEVRRAHPTAPVELAVVGEPGSLPDGGEVRSVSQALDALARAGAARAAVLPALVADGSDLARLRAEVASAPAGLAQVALGRPLVSRTSDARRLAEALVRALPQGRNAVTVLVGDGGGSRAGAAGSGALSLLEVALRGLGRPDLWVCPLDADPTGLLRRVAEEAPCAFSVRLVPLMMAAGDLERARIGADAGESLRAALERSLYGVEVREGGLVSLIDVRSLLLEHLDEALRQLAARVPGAPAAVEPAAGGQVAGAPAAGRAGE</sequence>
<gene>
    <name evidence="1" type="ORF">VXJ25_03765</name>
</gene>
<dbReference type="SUPFAM" id="SSF53800">
    <property type="entry name" value="Chelatase"/>
    <property type="match status" value="1"/>
</dbReference>
<proteinExistence type="predicted"/>
<dbReference type="RefSeq" id="WP_330957883.1">
    <property type="nucleotide sequence ID" value="NZ_JAZGJQ010000003.1"/>
</dbReference>
<protein>
    <submittedName>
        <fullName evidence="1">Sirohydrochlorin cobaltochelatase</fullName>
    </submittedName>
</protein>
<accession>A0ABU7R923</accession>
<evidence type="ECO:0000313" key="2">
    <source>
        <dbReference type="Proteomes" id="UP001332931"/>
    </source>
</evidence>
<dbReference type="EMBL" id="JAZGJQ010000003">
    <property type="protein sequence ID" value="MEE6147116.1"/>
    <property type="molecule type" value="Genomic_DNA"/>
</dbReference>
<organism evidence="1 2">
    <name type="scientific">Olsenella absiana</name>
    <dbReference type="NCBI Taxonomy" id="3115222"/>
    <lineage>
        <taxon>Bacteria</taxon>
        <taxon>Bacillati</taxon>
        <taxon>Actinomycetota</taxon>
        <taxon>Coriobacteriia</taxon>
        <taxon>Coriobacteriales</taxon>
        <taxon>Atopobiaceae</taxon>
        <taxon>Olsenella</taxon>
    </lineage>
</organism>